<dbReference type="PANTHER" id="PTHR47165">
    <property type="entry name" value="OS03G0429900 PROTEIN"/>
    <property type="match status" value="1"/>
</dbReference>
<keyword evidence="5" id="KW-0238">DNA-binding</keyword>
<reference evidence="8 9" key="1">
    <citation type="journal article" date="2014" name="Genome Biol.">
        <title>Transcriptome and methylome profiling reveals relics of genome dominance in the mesopolyploid Brassica oleracea.</title>
        <authorList>
            <person name="Parkin I.A."/>
            <person name="Koh C."/>
            <person name="Tang H."/>
            <person name="Robinson S.J."/>
            <person name="Kagale S."/>
            <person name="Clarke W.E."/>
            <person name="Town C.D."/>
            <person name="Nixon J."/>
            <person name="Krishnakumar V."/>
            <person name="Bidwell S.L."/>
            <person name="Denoeud F."/>
            <person name="Belcram H."/>
            <person name="Links M.G."/>
            <person name="Just J."/>
            <person name="Clarke C."/>
            <person name="Bender T."/>
            <person name="Huebert T."/>
            <person name="Mason A.S."/>
            <person name="Pires J.C."/>
            <person name="Barker G."/>
            <person name="Moore J."/>
            <person name="Walley P.G."/>
            <person name="Manoli S."/>
            <person name="Batley J."/>
            <person name="Edwards D."/>
            <person name="Nelson M.N."/>
            <person name="Wang X."/>
            <person name="Paterson A.H."/>
            <person name="King G."/>
            <person name="Bancroft I."/>
            <person name="Chalhoub B."/>
            <person name="Sharpe A.G."/>
        </authorList>
    </citation>
    <scope>NUCLEOTIDE SEQUENCE</scope>
    <source>
        <strain evidence="8 9">cv. TO1000</strain>
    </source>
</reference>
<accession>A0A0D3E729</accession>
<evidence type="ECO:0000313" key="9">
    <source>
        <dbReference type="Proteomes" id="UP000032141"/>
    </source>
</evidence>
<evidence type="ECO:0000256" key="1">
    <source>
        <dbReference type="ARBA" id="ARBA00005690"/>
    </source>
</evidence>
<dbReference type="InterPro" id="IPR012340">
    <property type="entry name" value="NA-bd_OB-fold"/>
</dbReference>
<keyword evidence="9" id="KW-1185">Reference proteome</keyword>
<dbReference type="PANTHER" id="PTHR47165:SF4">
    <property type="entry name" value="OS03G0429900 PROTEIN"/>
    <property type="match status" value="1"/>
</dbReference>
<keyword evidence="2" id="KW-0479">Metal-binding</keyword>
<organism evidence="8 9">
    <name type="scientific">Brassica oleracea var. oleracea</name>
    <dbReference type="NCBI Taxonomy" id="109376"/>
    <lineage>
        <taxon>Eukaryota</taxon>
        <taxon>Viridiplantae</taxon>
        <taxon>Streptophyta</taxon>
        <taxon>Embryophyta</taxon>
        <taxon>Tracheophyta</taxon>
        <taxon>Spermatophyta</taxon>
        <taxon>Magnoliopsida</taxon>
        <taxon>eudicotyledons</taxon>
        <taxon>Gunneridae</taxon>
        <taxon>Pentapetalae</taxon>
        <taxon>rosids</taxon>
        <taxon>malvids</taxon>
        <taxon>Brassicales</taxon>
        <taxon>Brassicaceae</taxon>
        <taxon>Brassiceae</taxon>
        <taxon>Brassica</taxon>
    </lineage>
</organism>
<dbReference type="Proteomes" id="UP000032141">
    <property type="component" value="Chromosome C9"/>
</dbReference>
<dbReference type="InterPro" id="IPR013955">
    <property type="entry name" value="Rep_factor-A_C"/>
</dbReference>
<dbReference type="CDD" id="cd04481">
    <property type="entry name" value="RPA1_DBD_B_like"/>
    <property type="match status" value="1"/>
</dbReference>
<evidence type="ECO:0000256" key="2">
    <source>
        <dbReference type="ARBA" id="ARBA00022723"/>
    </source>
</evidence>
<dbReference type="AlphaFoldDB" id="A0A0D3E729"/>
<feature type="region of interest" description="Disordered" evidence="6">
    <location>
        <begin position="355"/>
        <end position="377"/>
    </location>
</feature>
<dbReference type="OMA" id="NDQHIAC"/>
<evidence type="ECO:0000256" key="3">
    <source>
        <dbReference type="ARBA" id="ARBA00022771"/>
    </source>
</evidence>
<dbReference type="CDD" id="cd04476">
    <property type="entry name" value="RPA1_DBD_C"/>
    <property type="match status" value="1"/>
</dbReference>
<sequence>MLGGQWCFIENFGLTPATGKYRATSHRYKLSIIGSSLVTSSSLKIDGSFLSLTPYESIINGSLDSNFLIDVIGQAIDIGDLQVVQFLGKERKKLELTLTDTNDQHIACCLWGRFAEQVLNSYHVGEENTIVCLVTNAFEASSVIINPTGSDVNEFLRQLPKNELALTTGNVEVVKPKGIKRQKDTWCIYPERSIVDIIMATEIEKCIVKATVLAIDTDWAWFYFGCVRCNKKVTNITKTILLDPKQPLRHVWRCGTCHQNVTSVEPKFKLHLLLKDDTGETKVMLLDTIAELIVGVSADELLNGSLEEMEDPEDLPNAINDLIGKTFKFDYNDEDSHANALSFEMTSGQISLLSNENEDGTCSASTPLSKRSGDNQIDDLASTTKKHCSKAIKMEKKIKVEKIEGE</sequence>
<protein>
    <recommendedName>
        <fullName evidence="7">Replication factor A C-terminal domain-containing protein</fullName>
    </recommendedName>
</protein>
<evidence type="ECO:0000256" key="6">
    <source>
        <dbReference type="SAM" id="MobiDB-lite"/>
    </source>
</evidence>
<feature type="domain" description="Replication factor A C-terminal" evidence="7">
    <location>
        <begin position="208"/>
        <end position="332"/>
    </location>
</feature>
<comment type="similarity">
    <text evidence="1">Belongs to the replication factor A protein 1 family.</text>
</comment>
<dbReference type="GO" id="GO:0003677">
    <property type="term" value="F:DNA binding"/>
    <property type="evidence" value="ECO:0007669"/>
    <property type="project" value="UniProtKB-KW"/>
</dbReference>
<evidence type="ECO:0000256" key="5">
    <source>
        <dbReference type="ARBA" id="ARBA00023125"/>
    </source>
</evidence>
<proteinExistence type="inferred from homology"/>
<evidence type="ECO:0000313" key="8">
    <source>
        <dbReference type="EnsemblPlants" id="Bo9g066980.1"/>
    </source>
</evidence>
<dbReference type="STRING" id="109376.A0A0D3E729"/>
<evidence type="ECO:0000259" key="7">
    <source>
        <dbReference type="Pfam" id="PF08646"/>
    </source>
</evidence>
<dbReference type="EnsemblPlants" id="Bo9g066980.1">
    <property type="protein sequence ID" value="Bo9g066980.1"/>
    <property type="gene ID" value="Bo9g066980"/>
</dbReference>
<name>A0A0D3E729_BRAOL</name>
<dbReference type="eggNOG" id="KOG0851">
    <property type="taxonomic scope" value="Eukaryota"/>
</dbReference>
<feature type="compositionally biased region" description="Polar residues" evidence="6">
    <location>
        <begin position="355"/>
        <end position="369"/>
    </location>
</feature>
<dbReference type="Gramene" id="Bo9g066980.1">
    <property type="protein sequence ID" value="Bo9g066980.1"/>
    <property type="gene ID" value="Bo9g066980"/>
</dbReference>
<reference evidence="8" key="2">
    <citation type="submission" date="2015-03" db="UniProtKB">
        <authorList>
            <consortium name="EnsemblPlants"/>
        </authorList>
    </citation>
    <scope>IDENTIFICATION</scope>
</reference>
<dbReference type="SUPFAM" id="SSF50249">
    <property type="entry name" value="Nucleic acid-binding proteins"/>
    <property type="match status" value="2"/>
</dbReference>
<dbReference type="Gene3D" id="2.40.50.140">
    <property type="entry name" value="Nucleic acid-binding proteins"/>
    <property type="match status" value="2"/>
</dbReference>
<dbReference type="Pfam" id="PF08646">
    <property type="entry name" value="Rep_fac-A_C"/>
    <property type="match status" value="1"/>
</dbReference>
<dbReference type="HOGENOM" id="CLU_023486_5_1_1"/>
<keyword evidence="4" id="KW-0862">Zinc</keyword>
<dbReference type="GO" id="GO:0008270">
    <property type="term" value="F:zinc ion binding"/>
    <property type="evidence" value="ECO:0007669"/>
    <property type="project" value="UniProtKB-KW"/>
</dbReference>
<evidence type="ECO:0000256" key="4">
    <source>
        <dbReference type="ARBA" id="ARBA00022833"/>
    </source>
</evidence>
<keyword evidence="3" id="KW-0863">Zinc-finger</keyword>
<dbReference type="InterPro" id="IPR047192">
    <property type="entry name" value="Euk_RPA1_DBD_C"/>
</dbReference>